<evidence type="ECO:0000256" key="3">
    <source>
        <dbReference type="ARBA" id="ARBA00023136"/>
    </source>
</evidence>
<feature type="domain" description="Immunoglobulin" evidence="5">
    <location>
        <begin position="81"/>
        <end position="178"/>
    </location>
</feature>
<evidence type="ECO:0000313" key="7">
    <source>
        <dbReference type="Proteomes" id="UP000264840"/>
    </source>
</evidence>
<organism evidence="6 7">
    <name type="scientific">Haplochromis burtoni</name>
    <name type="common">Burton's mouthbrooder</name>
    <name type="synonym">Chromis burtoni</name>
    <dbReference type="NCBI Taxonomy" id="8153"/>
    <lineage>
        <taxon>Eukaryota</taxon>
        <taxon>Metazoa</taxon>
        <taxon>Chordata</taxon>
        <taxon>Craniata</taxon>
        <taxon>Vertebrata</taxon>
        <taxon>Euteleostomi</taxon>
        <taxon>Actinopterygii</taxon>
        <taxon>Neopterygii</taxon>
        <taxon>Teleostei</taxon>
        <taxon>Neoteleostei</taxon>
        <taxon>Acanthomorphata</taxon>
        <taxon>Ovalentaria</taxon>
        <taxon>Cichlomorphae</taxon>
        <taxon>Cichliformes</taxon>
        <taxon>Cichlidae</taxon>
        <taxon>African cichlids</taxon>
        <taxon>Pseudocrenilabrinae</taxon>
        <taxon>Haplochromini</taxon>
        <taxon>Haplochromis</taxon>
    </lineage>
</organism>
<keyword evidence="2" id="KW-0812">Transmembrane</keyword>
<dbReference type="GeneTree" id="ENSGT01010000226470"/>
<evidence type="ECO:0000256" key="1">
    <source>
        <dbReference type="ARBA" id="ARBA00004370"/>
    </source>
</evidence>
<keyword evidence="7" id="KW-1185">Reference proteome</keyword>
<dbReference type="Proteomes" id="UP000264840">
    <property type="component" value="Unplaced"/>
</dbReference>
<dbReference type="PANTHER" id="PTHR11860:SF118">
    <property type="entry name" value="CMRF35-LIKE MOLECULE 3-RELATED"/>
    <property type="match status" value="1"/>
</dbReference>
<keyword evidence="3" id="KW-0472">Membrane</keyword>
<dbReference type="SMART" id="SM00409">
    <property type="entry name" value="IG"/>
    <property type="match status" value="1"/>
</dbReference>
<dbReference type="Ensembl" id="ENSHBUT00000031847.1">
    <property type="protein sequence ID" value="ENSHBUP00000010782.1"/>
    <property type="gene ID" value="ENSHBUG00000012357.1"/>
</dbReference>
<dbReference type="InterPro" id="IPR003599">
    <property type="entry name" value="Ig_sub"/>
</dbReference>
<sequence length="182" mass="20269">FGWWGALGLWAWGSVHSGTPGCHWSSCARHCNPLWLLLHSCWVTPHLGLSSVLSGIVARLPLHWSFLVSFVLRCVTTAVEVIHVTGYLGSMVKVFCSYDEGYESYEKYLCKNDCGSYDALITSDTKSNGRFTLDDDKVSGTFTVNINNLTQNDSGSYLCGVHRNSKLDIFTYVELEVQGERS</sequence>
<evidence type="ECO:0000259" key="5">
    <source>
        <dbReference type="SMART" id="SM00409"/>
    </source>
</evidence>
<accession>A0A3Q2VGI0</accession>
<reference evidence="6" key="1">
    <citation type="submission" date="2025-08" db="UniProtKB">
        <authorList>
            <consortium name="Ensembl"/>
        </authorList>
    </citation>
    <scope>IDENTIFICATION</scope>
</reference>
<dbReference type="InterPro" id="IPR013106">
    <property type="entry name" value="Ig_V-set"/>
</dbReference>
<feature type="chain" id="PRO_5018726623" description="Immunoglobulin domain-containing protein" evidence="4">
    <location>
        <begin position="18"/>
        <end position="182"/>
    </location>
</feature>
<feature type="signal peptide" evidence="4">
    <location>
        <begin position="1"/>
        <end position="17"/>
    </location>
</feature>
<evidence type="ECO:0000313" key="6">
    <source>
        <dbReference type="Ensembl" id="ENSHBUP00000010782.1"/>
    </source>
</evidence>
<proteinExistence type="predicted"/>
<dbReference type="GO" id="GO:0004888">
    <property type="term" value="F:transmembrane signaling receptor activity"/>
    <property type="evidence" value="ECO:0007669"/>
    <property type="project" value="TreeGrafter"/>
</dbReference>
<keyword evidence="4" id="KW-0732">Signal</keyword>
<dbReference type="CDD" id="cd05716">
    <property type="entry name" value="IgV_pIgR_like"/>
    <property type="match status" value="1"/>
</dbReference>
<dbReference type="PANTHER" id="PTHR11860">
    <property type="entry name" value="POLYMERIC-IMMUNOGLOBULIN RECEPTOR"/>
    <property type="match status" value="1"/>
</dbReference>
<dbReference type="AlphaFoldDB" id="A0A3Q2VGI0"/>
<dbReference type="GO" id="GO:0005886">
    <property type="term" value="C:plasma membrane"/>
    <property type="evidence" value="ECO:0007669"/>
    <property type="project" value="TreeGrafter"/>
</dbReference>
<dbReference type="InterPro" id="IPR013783">
    <property type="entry name" value="Ig-like_fold"/>
</dbReference>
<evidence type="ECO:0000256" key="2">
    <source>
        <dbReference type="ARBA" id="ARBA00022692"/>
    </source>
</evidence>
<name>A0A3Q2VGI0_HAPBU</name>
<dbReference type="SUPFAM" id="SSF48726">
    <property type="entry name" value="Immunoglobulin"/>
    <property type="match status" value="1"/>
</dbReference>
<dbReference type="STRING" id="8153.ENSHBUP00000010782"/>
<dbReference type="Gene3D" id="2.60.40.10">
    <property type="entry name" value="Immunoglobulins"/>
    <property type="match status" value="1"/>
</dbReference>
<dbReference type="Pfam" id="PF07686">
    <property type="entry name" value="V-set"/>
    <property type="match status" value="1"/>
</dbReference>
<dbReference type="InterPro" id="IPR036179">
    <property type="entry name" value="Ig-like_dom_sf"/>
</dbReference>
<dbReference type="InterPro" id="IPR050671">
    <property type="entry name" value="CD300_family_receptors"/>
</dbReference>
<protein>
    <recommendedName>
        <fullName evidence="5">Immunoglobulin domain-containing protein</fullName>
    </recommendedName>
</protein>
<reference evidence="6" key="2">
    <citation type="submission" date="2025-09" db="UniProtKB">
        <authorList>
            <consortium name="Ensembl"/>
        </authorList>
    </citation>
    <scope>IDENTIFICATION</scope>
</reference>
<comment type="subcellular location">
    <subcellularLocation>
        <location evidence="1">Membrane</location>
    </subcellularLocation>
</comment>
<evidence type="ECO:0000256" key="4">
    <source>
        <dbReference type="SAM" id="SignalP"/>
    </source>
</evidence>